<organism evidence="8 9">
    <name type="scientific">Scytalidium lignicola</name>
    <name type="common">Hyphomycete</name>
    <dbReference type="NCBI Taxonomy" id="5539"/>
    <lineage>
        <taxon>Eukaryota</taxon>
        <taxon>Fungi</taxon>
        <taxon>Dikarya</taxon>
        <taxon>Ascomycota</taxon>
        <taxon>Pezizomycotina</taxon>
        <taxon>Leotiomycetes</taxon>
        <taxon>Leotiomycetes incertae sedis</taxon>
        <taxon>Scytalidium</taxon>
    </lineage>
</organism>
<keyword evidence="4 7" id="KW-0808">Transferase</keyword>
<comment type="function">
    <text evidence="7">Catalyzes the rate-limiting step of the non-oxidative phase in the pentose phosphate pathway. Catalyzes the reversible conversion of sedheptulose-7-phosphate and D-glyceraldehyde 3-phosphate into erythrose-4-phosphate and beta-D-fructose 6-phosphate.</text>
</comment>
<dbReference type="GO" id="GO:0005737">
    <property type="term" value="C:cytoplasm"/>
    <property type="evidence" value="ECO:0007669"/>
    <property type="project" value="InterPro"/>
</dbReference>
<dbReference type="EC" id="2.2.1.2" evidence="3 7"/>
<protein>
    <recommendedName>
        <fullName evidence="3 7">Transaldolase</fullName>
        <ecNumber evidence="3 7">2.2.1.2</ecNumber>
    </recommendedName>
</protein>
<evidence type="ECO:0000256" key="5">
    <source>
        <dbReference type="ARBA" id="ARBA00023126"/>
    </source>
</evidence>
<dbReference type="GO" id="GO:0009052">
    <property type="term" value="P:pentose-phosphate shunt, non-oxidative branch"/>
    <property type="evidence" value="ECO:0007669"/>
    <property type="project" value="TreeGrafter"/>
</dbReference>
<dbReference type="CDD" id="cd00957">
    <property type="entry name" value="Transaldolase_TalAB"/>
    <property type="match status" value="1"/>
</dbReference>
<dbReference type="InterPro" id="IPR018225">
    <property type="entry name" value="Transaldolase_AS"/>
</dbReference>
<dbReference type="OMA" id="FNDHATH"/>
<dbReference type="Gene3D" id="3.20.20.70">
    <property type="entry name" value="Aldolase class I"/>
    <property type="match status" value="1"/>
</dbReference>
<evidence type="ECO:0000313" key="8">
    <source>
        <dbReference type="EMBL" id="RFU25778.1"/>
    </source>
</evidence>
<dbReference type="PANTHER" id="PTHR10683:SF18">
    <property type="entry name" value="TRANSALDOLASE"/>
    <property type="match status" value="1"/>
</dbReference>
<keyword evidence="9" id="KW-1185">Reference proteome</keyword>
<evidence type="ECO:0000256" key="2">
    <source>
        <dbReference type="ARBA" id="ARBA00008012"/>
    </source>
</evidence>
<dbReference type="AlphaFoldDB" id="A0A3E2GXE3"/>
<comment type="caution">
    <text evidence="8">The sequence shown here is derived from an EMBL/GenBank/DDBJ whole genome shotgun (WGS) entry which is preliminary data.</text>
</comment>
<name>A0A3E2GXE3_SCYLI</name>
<feature type="non-terminal residue" evidence="8">
    <location>
        <position position="1"/>
    </location>
</feature>
<evidence type="ECO:0000313" key="9">
    <source>
        <dbReference type="Proteomes" id="UP000258309"/>
    </source>
</evidence>
<keyword evidence="5 7" id="KW-0570">Pentose shunt</keyword>
<dbReference type="STRING" id="5539.A0A3E2GXE3"/>
<proteinExistence type="inferred from homology"/>
<comment type="similarity">
    <text evidence="2">Belongs to the transaldolase family. Type 1 subfamily.</text>
</comment>
<accession>A0A3E2GXE3</accession>
<dbReference type="InterPro" id="IPR004730">
    <property type="entry name" value="Transaldolase_1"/>
</dbReference>
<sequence length="328" mass="37410">MSTLDQLRKYTTIVVDTGDFRLLENYNPQDCTTNPSHILLAAKQSQYSHIVYSSVNYGISKSEDIVKQVEHANVRLHVAFGIEILKKIQGRVSTEVDAIHTFNTENTLNAAREIIRLYEESGISRERILIKIASTWEGLQACKVLEKEGIHCNMTVLFSLVQAKLAAEVGATMISPFMSRTMDWWQKNYPGRDYTGNHDPGVKLVREIHNYYEEASIKTQIMPASLRSIDECVHLASIEFMTMNPKILQELKDTEYLVRPQFSKNPNGNINSKQIAVVYAGNEPKFRLDIFNDHVASDKIPESIRIFLNDGHELKAMLEEVIKHEVKL</sequence>
<dbReference type="GO" id="GO:0005975">
    <property type="term" value="P:carbohydrate metabolic process"/>
    <property type="evidence" value="ECO:0007669"/>
    <property type="project" value="InterPro"/>
</dbReference>
<dbReference type="Pfam" id="PF00923">
    <property type="entry name" value="TAL_FSA"/>
    <property type="match status" value="1"/>
</dbReference>
<dbReference type="PANTHER" id="PTHR10683">
    <property type="entry name" value="TRANSALDOLASE"/>
    <property type="match status" value="1"/>
</dbReference>
<keyword evidence="6" id="KW-0704">Schiff base</keyword>
<evidence type="ECO:0000256" key="6">
    <source>
        <dbReference type="ARBA" id="ARBA00023270"/>
    </source>
</evidence>
<dbReference type="InterPro" id="IPR001585">
    <property type="entry name" value="TAL/FSA"/>
</dbReference>
<comment type="catalytic activity">
    <reaction evidence="7">
        <text>D-sedoheptulose 7-phosphate + D-glyceraldehyde 3-phosphate = D-erythrose 4-phosphate + beta-D-fructose 6-phosphate</text>
        <dbReference type="Rhea" id="RHEA:17053"/>
        <dbReference type="ChEBI" id="CHEBI:16897"/>
        <dbReference type="ChEBI" id="CHEBI:57483"/>
        <dbReference type="ChEBI" id="CHEBI:57634"/>
        <dbReference type="ChEBI" id="CHEBI:59776"/>
        <dbReference type="EC" id="2.2.1.2"/>
    </reaction>
</comment>
<evidence type="ECO:0000256" key="1">
    <source>
        <dbReference type="ARBA" id="ARBA00004857"/>
    </source>
</evidence>
<feature type="non-terminal residue" evidence="8">
    <location>
        <position position="328"/>
    </location>
</feature>
<dbReference type="GO" id="GO:0004801">
    <property type="term" value="F:transaldolase activity"/>
    <property type="evidence" value="ECO:0007669"/>
    <property type="project" value="UniProtKB-EC"/>
</dbReference>
<dbReference type="PROSITE" id="PS00958">
    <property type="entry name" value="TRANSALDOLASE_2"/>
    <property type="match status" value="1"/>
</dbReference>
<dbReference type="Proteomes" id="UP000258309">
    <property type="component" value="Unassembled WGS sequence"/>
</dbReference>
<evidence type="ECO:0000256" key="3">
    <source>
        <dbReference type="ARBA" id="ARBA00013151"/>
    </source>
</evidence>
<evidence type="ECO:0000256" key="4">
    <source>
        <dbReference type="ARBA" id="ARBA00022679"/>
    </source>
</evidence>
<gene>
    <name evidence="8" type="ORF">B7463_g10545</name>
</gene>
<comment type="pathway">
    <text evidence="1 7">Carbohydrate degradation; pentose phosphate pathway; D-glyceraldehyde 3-phosphate and beta-D-fructose 6-phosphate from D-ribose 5-phosphate and D-xylulose 5-phosphate (non-oxidative stage): step 2/3.</text>
</comment>
<dbReference type="OrthoDB" id="1711136at2759"/>
<dbReference type="InterPro" id="IPR013785">
    <property type="entry name" value="Aldolase_TIM"/>
</dbReference>
<dbReference type="SUPFAM" id="SSF51569">
    <property type="entry name" value="Aldolase"/>
    <property type="match status" value="1"/>
</dbReference>
<dbReference type="UniPathway" id="UPA00115">
    <property type="reaction ID" value="UER00414"/>
</dbReference>
<reference evidence="8 9" key="1">
    <citation type="submission" date="2018-05" db="EMBL/GenBank/DDBJ databases">
        <title>Draft genome sequence of Scytalidium lignicola DSM 105466, a ubiquitous saprotrophic fungus.</title>
        <authorList>
            <person name="Buettner E."/>
            <person name="Gebauer A.M."/>
            <person name="Hofrichter M."/>
            <person name="Liers C."/>
            <person name="Kellner H."/>
        </authorList>
    </citation>
    <scope>NUCLEOTIDE SEQUENCE [LARGE SCALE GENOMIC DNA]</scope>
    <source>
        <strain evidence="8 9">DSM 105466</strain>
    </source>
</reference>
<evidence type="ECO:0000256" key="7">
    <source>
        <dbReference type="RuleBase" id="RU000501"/>
    </source>
</evidence>
<dbReference type="EMBL" id="NCSJ02000304">
    <property type="protein sequence ID" value="RFU25778.1"/>
    <property type="molecule type" value="Genomic_DNA"/>
</dbReference>